<feature type="domain" description="USP" evidence="19">
    <location>
        <begin position="386"/>
        <end position="865"/>
    </location>
</feature>
<comment type="similarity">
    <text evidence="2">Belongs to the peptidase C19 family.</text>
</comment>
<dbReference type="InterPro" id="IPR009060">
    <property type="entry name" value="UBA-like_sf"/>
</dbReference>
<sequence length="865" mass="96653">MDQAAVEQLVMMGFPVNASRRALFNSANNVEMAMDWLCTHIDDADYDAEFTEPQATGTDSSVPTKPSESELNGLPDEFIIFKDVINGIECPTQNDKIFKEECIVTCDSCFSEMGLYICLKTFKSFGFKSLSDYTSKTGNKTFLNIQKSRLTKSPKEEPEAKRLAIGGEDGFKPDILPWKETQTERIYVHPDQYFPVDSIPIEYVKRVAKTILDSTSAEFKAEVAAWKPDPPKKSIHADSLVQLDNGVKVLSDPSKWKCCKCDLTENLWLNLSDGSLLCGRKNWDGSGGNGHALEHFNETKYPLCVKLGTITSEGGDVFSYAEDDMVTDPHLAKHLSHWGIDVANSKKTEMSMAEMELEMNKKVGSEYAAIIESGQELEPLFGAFHTGIKNLGNTCYIGSILQSLFSLPYFREKFQQPAEYDANCHENFWKQFQRVGHALCSGDYAQPIIAKDSSGNSVPQGAEQEGISPGLFKSIVSKGHADFQTNQQQDAVEFLLHLLDVIKKEAKKGNREDASSSFAFEIEERVQFGNSVQYKNNIELMLGLPVDETDIQNLAEVKEYEQKLAQAREAKQADPEVVRGVVPFESSFSRLLSAEAIDHFKSPVDGTLLTAHRAARISKFPKYLLLQCRRFTIGANWQPKKLNVSLEMPEELDLEAMRAKGPQPGEDVFNTDAPKVDEQKINQLVDMGYPFNAAMKALYHTNESLELAMEWLMSNLDSPDFSEPLKLDKNAKKEEKTFSPEIIAMVTSMGFTDKQSKKALSATDGNVERAIDWIFSHLDELNADDSTVSPAVPESDSGTNQLAGSDSSKYRLRAFVSHMGSSTACGHYVAHVKEDLRWILFNDNKVAVSQKPPRDLGYLYVYEQI</sequence>
<evidence type="ECO:0000256" key="5">
    <source>
        <dbReference type="ARBA" id="ARBA00022670"/>
    </source>
</evidence>
<evidence type="ECO:0000256" key="4">
    <source>
        <dbReference type="ARBA" id="ARBA00014611"/>
    </source>
</evidence>
<dbReference type="InterPro" id="IPR018200">
    <property type="entry name" value="USP_CS"/>
</dbReference>
<evidence type="ECO:0000256" key="9">
    <source>
        <dbReference type="ARBA" id="ARBA00022786"/>
    </source>
</evidence>
<evidence type="ECO:0000256" key="12">
    <source>
        <dbReference type="ARBA" id="ARBA00022833"/>
    </source>
</evidence>
<dbReference type="Pfam" id="PF17807">
    <property type="entry name" value="zf-UBP_var"/>
    <property type="match status" value="1"/>
</dbReference>
<comment type="catalytic activity">
    <reaction evidence="1">
        <text>Thiol-dependent hydrolysis of ester, thioester, amide, peptide and isopeptide bonds formed by the C-terminal Gly of ubiquitin (a 76-residue protein attached to proteins as an intracellular targeting signal).</text>
        <dbReference type="EC" id="3.4.19.12"/>
    </reaction>
</comment>
<keyword evidence="12" id="KW-0862">Zinc</keyword>
<evidence type="ECO:0000256" key="3">
    <source>
        <dbReference type="ARBA" id="ARBA00012759"/>
    </source>
</evidence>
<dbReference type="InterPro" id="IPR013083">
    <property type="entry name" value="Znf_RING/FYVE/PHD"/>
</dbReference>
<keyword evidence="8 16" id="KW-0863">Zinc-finger</keyword>
<evidence type="ECO:0000256" key="6">
    <source>
        <dbReference type="ARBA" id="ARBA00022723"/>
    </source>
</evidence>
<evidence type="ECO:0000313" key="21">
    <source>
        <dbReference type="EMBL" id="CBY31846.1"/>
    </source>
</evidence>
<dbReference type="FunFam" id="1.10.8.10:FF:000086">
    <property type="entry name" value="Ubiquitin carboxyl-terminal hydrolase"/>
    <property type="match status" value="1"/>
</dbReference>
<dbReference type="Proteomes" id="UP000011014">
    <property type="component" value="Unassembled WGS sequence"/>
</dbReference>
<feature type="domain" description="UBA" evidence="18">
    <location>
        <begin position="1"/>
        <end position="40"/>
    </location>
</feature>
<dbReference type="GO" id="GO:0005829">
    <property type="term" value="C:cytosol"/>
    <property type="evidence" value="ECO:0007669"/>
    <property type="project" value="TreeGrafter"/>
</dbReference>
<dbReference type="SMART" id="SM00165">
    <property type="entry name" value="UBA"/>
    <property type="match status" value="3"/>
</dbReference>
<evidence type="ECO:0000259" key="18">
    <source>
        <dbReference type="PROSITE" id="PS50030"/>
    </source>
</evidence>
<evidence type="ECO:0000256" key="10">
    <source>
        <dbReference type="ARBA" id="ARBA00022801"/>
    </source>
</evidence>
<evidence type="ECO:0000256" key="7">
    <source>
        <dbReference type="ARBA" id="ARBA00022737"/>
    </source>
</evidence>
<reference evidence="21" key="1">
    <citation type="journal article" date="2010" name="Science">
        <title>Plasticity of animal genome architecture unmasked by rapid evolution of a pelagic tunicate.</title>
        <authorList>
            <person name="Denoeud F."/>
            <person name="Henriet S."/>
            <person name="Mungpakdee S."/>
            <person name="Aury J.M."/>
            <person name="Da Silva C."/>
            <person name="Brinkmann H."/>
            <person name="Mikhaleva J."/>
            <person name="Olsen L.C."/>
            <person name="Jubin C."/>
            <person name="Canestro C."/>
            <person name="Bouquet J.M."/>
            <person name="Danks G."/>
            <person name="Poulain J."/>
            <person name="Campsteijn C."/>
            <person name="Adamski M."/>
            <person name="Cross I."/>
            <person name="Yadetie F."/>
            <person name="Muffato M."/>
            <person name="Louis A."/>
            <person name="Butcher S."/>
            <person name="Tsagkogeorga G."/>
            <person name="Konrad A."/>
            <person name="Singh S."/>
            <person name="Jensen M.F."/>
            <person name="Cong E.H."/>
            <person name="Eikeseth-Otteraa H."/>
            <person name="Noel B."/>
            <person name="Anthouard V."/>
            <person name="Porcel B.M."/>
            <person name="Kachouri-Lafond R."/>
            <person name="Nishino A."/>
            <person name="Ugolini M."/>
            <person name="Chourrout P."/>
            <person name="Nishida H."/>
            <person name="Aasland R."/>
            <person name="Huzurbazar S."/>
            <person name="Westhof E."/>
            <person name="Delsuc F."/>
            <person name="Lehrach H."/>
            <person name="Reinhardt R."/>
            <person name="Weissenbach J."/>
            <person name="Roy S.W."/>
            <person name="Artiguenave F."/>
            <person name="Postlethwait J.H."/>
            <person name="Manak J.R."/>
            <person name="Thompson E.M."/>
            <person name="Jaillon O."/>
            <person name="Du Pasquier L."/>
            <person name="Boudinot P."/>
            <person name="Liberles D.A."/>
            <person name="Volff J.N."/>
            <person name="Philippe H."/>
            <person name="Lenhard B."/>
            <person name="Roest Crollius H."/>
            <person name="Wincker P."/>
            <person name="Chourrout D."/>
        </authorList>
    </citation>
    <scope>NUCLEOTIDE SEQUENCE [LARGE SCALE GENOMIC DNA]</scope>
</reference>
<dbReference type="InterPro" id="IPR038765">
    <property type="entry name" value="Papain-like_cys_pep_sf"/>
</dbReference>
<dbReference type="CDD" id="cd14386">
    <property type="entry name" value="UBA2_UBP5"/>
    <property type="match status" value="1"/>
</dbReference>
<feature type="compositionally biased region" description="Polar residues" evidence="17">
    <location>
        <begin position="796"/>
        <end position="805"/>
    </location>
</feature>
<dbReference type="PANTHER" id="PTHR24006:SF664">
    <property type="entry name" value="UBIQUITIN CARBOXYL-TERMINAL HYDROLASE"/>
    <property type="match status" value="1"/>
</dbReference>
<dbReference type="PANTHER" id="PTHR24006">
    <property type="entry name" value="UBIQUITIN CARBOXYL-TERMINAL HYDROLASE"/>
    <property type="match status" value="1"/>
</dbReference>
<dbReference type="Pfam" id="PF00627">
    <property type="entry name" value="UBA"/>
    <property type="match status" value="2"/>
</dbReference>
<keyword evidence="7" id="KW-0677">Repeat</keyword>
<feature type="domain" description="UBP-type" evidence="20">
    <location>
        <begin position="232"/>
        <end position="342"/>
    </location>
</feature>
<dbReference type="Pfam" id="PF22562">
    <property type="entry name" value="UBA_7"/>
    <property type="match status" value="1"/>
</dbReference>
<evidence type="ECO:0000256" key="1">
    <source>
        <dbReference type="ARBA" id="ARBA00000707"/>
    </source>
</evidence>
<dbReference type="Gene3D" id="3.30.40.10">
    <property type="entry name" value="Zinc/RING finger domain, C3HC4 (zinc finger)"/>
    <property type="match status" value="2"/>
</dbReference>
<dbReference type="SUPFAM" id="SSF46934">
    <property type="entry name" value="UBA-like"/>
    <property type="match status" value="2"/>
</dbReference>
<evidence type="ECO:0000256" key="17">
    <source>
        <dbReference type="SAM" id="MobiDB-lite"/>
    </source>
</evidence>
<dbReference type="SUPFAM" id="SSF57850">
    <property type="entry name" value="RING/U-box"/>
    <property type="match status" value="1"/>
</dbReference>
<dbReference type="GO" id="GO:0004843">
    <property type="term" value="F:cysteine-type deubiquitinase activity"/>
    <property type="evidence" value="ECO:0007669"/>
    <property type="project" value="UniProtKB-EC"/>
</dbReference>
<proteinExistence type="inferred from homology"/>
<evidence type="ECO:0000256" key="14">
    <source>
        <dbReference type="ARBA" id="ARBA00029889"/>
    </source>
</evidence>
<evidence type="ECO:0000256" key="16">
    <source>
        <dbReference type="PROSITE-ProRule" id="PRU00502"/>
    </source>
</evidence>
<dbReference type="FunFam" id="3.30.40.10:FF:000026">
    <property type="entry name" value="Ubiquitin carboxyl-terminal hydrolase"/>
    <property type="match status" value="1"/>
</dbReference>
<accession>E4Y896</accession>
<dbReference type="PROSITE" id="PS00973">
    <property type="entry name" value="USP_2"/>
    <property type="match status" value="1"/>
</dbReference>
<dbReference type="Pfam" id="PF02148">
    <property type="entry name" value="zf-UBP"/>
    <property type="match status" value="1"/>
</dbReference>
<dbReference type="SMART" id="SM00290">
    <property type="entry name" value="ZnF_UBP"/>
    <property type="match status" value="1"/>
</dbReference>
<keyword evidence="5" id="KW-0645">Protease</keyword>
<dbReference type="Gene3D" id="3.90.70.10">
    <property type="entry name" value="Cysteine proteinases"/>
    <property type="match status" value="1"/>
</dbReference>
<dbReference type="EC" id="3.4.19.12" evidence="3"/>
<gene>
    <name evidence="21" type="ORF">GSOID_T00029063001</name>
</gene>
<keyword evidence="6" id="KW-0479">Metal-binding</keyword>
<dbReference type="InterPro" id="IPR041432">
    <property type="entry name" value="UBP13_Znf-UBP_var"/>
</dbReference>
<dbReference type="InterPro" id="IPR015940">
    <property type="entry name" value="UBA"/>
</dbReference>
<organism evidence="21">
    <name type="scientific">Oikopleura dioica</name>
    <name type="common">Tunicate</name>
    <dbReference type="NCBI Taxonomy" id="34765"/>
    <lineage>
        <taxon>Eukaryota</taxon>
        <taxon>Metazoa</taxon>
        <taxon>Chordata</taxon>
        <taxon>Tunicata</taxon>
        <taxon>Appendicularia</taxon>
        <taxon>Copelata</taxon>
        <taxon>Oikopleuridae</taxon>
        <taxon>Oikopleura</taxon>
    </lineage>
</organism>
<keyword evidence="11" id="KW-0788">Thiol protease</keyword>
<dbReference type="PROSITE" id="PS50271">
    <property type="entry name" value="ZF_UBP"/>
    <property type="match status" value="1"/>
</dbReference>
<dbReference type="InterPro" id="IPR028889">
    <property type="entry name" value="USP"/>
</dbReference>
<evidence type="ECO:0000259" key="20">
    <source>
        <dbReference type="PROSITE" id="PS50271"/>
    </source>
</evidence>
<dbReference type="SUPFAM" id="SSF54001">
    <property type="entry name" value="Cysteine proteinases"/>
    <property type="match status" value="1"/>
</dbReference>
<dbReference type="PROSITE" id="PS50030">
    <property type="entry name" value="UBA"/>
    <property type="match status" value="3"/>
</dbReference>
<dbReference type="Pfam" id="PF00443">
    <property type="entry name" value="UCH"/>
    <property type="match status" value="1"/>
</dbReference>
<evidence type="ECO:0000259" key="19">
    <source>
        <dbReference type="PROSITE" id="PS50235"/>
    </source>
</evidence>
<evidence type="ECO:0000256" key="11">
    <source>
        <dbReference type="ARBA" id="ARBA00022807"/>
    </source>
</evidence>
<evidence type="ECO:0000256" key="8">
    <source>
        <dbReference type="ARBA" id="ARBA00022771"/>
    </source>
</evidence>
<dbReference type="Gene3D" id="1.10.8.10">
    <property type="entry name" value="DNA helicase RuvA subunit, C-terminal domain"/>
    <property type="match status" value="3"/>
</dbReference>
<dbReference type="CDD" id="cd14296">
    <property type="entry name" value="UBA1_scUBP14_like"/>
    <property type="match status" value="2"/>
</dbReference>
<dbReference type="InterPro" id="IPR050164">
    <property type="entry name" value="Peptidase_C19"/>
</dbReference>
<dbReference type="GO" id="GO:0016579">
    <property type="term" value="P:protein deubiquitination"/>
    <property type="evidence" value="ECO:0007669"/>
    <property type="project" value="InterPro"/>
</dbReference>
<keyword evidence="9" id="KW-0833">Ubl conjugation pathway</keyword>
<dbReference type="EMBL" id="FN654319">
    <property type="protein sequence ID" value="CBY31846.1"/>
    <property type="molecule type" value="Genomic_DNA"/>
</dbReference>
<protein>
    <recommendedName>
        <fullName evidence="4">Ubiquitin carboxyl-terminal hydrolase 14</fullName>
        <ecNumber evidence="3">3.4.19.12</ecNumber>
    </recommendedName>
    <alternativeName>
        <fullName evidence="13">Deubiquitinating enzyme 14</fullName>
    </alternativeName>
    <alternativeName>
        <fullName evidence="14">Ubiquitin thioesterase 14</fullName>
    </alternativeName>
    <alternativeName>
        <fullName evidence="15">Ubiquitin-specific-processing protease 14</fullName>
    </alternativeName>
</protein>
<dbReference type="GO" id="GO:0005634">
    <property type="term" value="C:nucleus"/>
    <property type="evidence" value="ECO:0007669"/>
    <property type="project" value="TreeGrafter"/>
</dbReference>
<feature type="domain" description="UBA" evidence="18">
    <location>
        <begin position="732"/>
        <end position="777"/>
    </location>
</feature>
<feature type="domain" description="UBA" evidence="18">
    <location>
        <begin position="675"/>
        <end position="715"/>
    </location>
</feature>
<evidence type="ECO:0000256" key="15">
    <source>
        <dbReference type="ARBA" id="ARBA00032096"/>
    </source>
</evidence>
<keyword evidence="10" id="KW-0378">Hydrolase</keyword>
<feature type="region of interest" description="Disordered" evidence="17">
    <location>
        <begin position="785"/>
        <end position="805"/>
    </location>
</feature>
<dbReference type="GO" id="GO:0006508">
    <property type="term" value="P:proteolysis"/>
    <property type="evidence" value="ECO:0007669"/>
    <property type="project" value="UniProtKB-KW"/>
</dbReference>
<dbReference type="InterPro" id="IPR001607">
    <property type="entry name" value="Znf_UBP"/>
</dbReference>
<dbReference type="AlphaFoldDB" id="E4Y896"/>
<dbReference type="MEROPS" id="C19.001"/>
<dbReference type="GO" id="GO:0008270">
    <property type="term" value="F:zinc ion binding"/>
    <property type="evidence" value="ECO:0007669"/>
    <property type="project" value="UniProtKB-KW"/>
</dbReference>
<evidence type="ECO:0000256" key="13">
    <source>
        <dbReference type="ARBA" id="ARBA00029877"/>
    </source>
</evidence>
<dbReference type="PROSITE" id="PS50235">
    <property type="entry name" value="USP_3"/>
    <property type="match status" value="1"/>
</dbReference>
<evidence type="ECO:0000256" key="2">
    <source>
        <dbReference type="ARBA" id="ARBA00009085"/>
    </source>
</evidence>
<name>E4Y896_OIKDI</name>
<dbReference type="InterPro" id="IPR001394">
    <property type="entry name" value="Peptidase_C19_UCH"/>
</dbReference>